<comment type="similarity">
    <text evidence="8">Belongs to the MobA family.</text>
</comment>
<evidence type="ECO:0000259" key="9">
    <source>
        <dbReference type="Pfam" id="PF12804"/>
    </source>
</evidence>
<comment type="subcellular location">
    <subcellularLocation>
        <location evidence="8">Cytoplasm</location>
    </subcellularLocation>
</comment>
<dbReference type="GO" id="GO:0005737">
    <property type="term" value="C:cytoplasm"/>
    <property type="evidence" value="ECO:0007669"/>
    <property type="project" value="UniProtKB-SubCell"/>
</dbReference>
<evidence type="ECO:0000256" key="6">
    <source>
        <dbReference type="ARBA" id="ARBA00023134"/>
    </source>
</evidence>
<dbReference type="GO" id="GO:0046872">
    <property type="term" value="F:metal ion binding"/>
    <property type="evidence" value="ECO:0007669"/>
    <property type="project" value="UniProtKB-KW"/>
</dbReference>
<accession>A0A839GF85</accession>
<evidence type="ECO:0000256" key="3">
    <source>
        <dbReference type="ARBA" id="ARBA00022723"/>
    </source>
</evidence>
<keyword evidence="4 8" id="KW-0547">Nucleotide-binding</keyword>
<keyword evidence="5 8" id="KW-0460">Magnesium</keyword>
<evidence type="ECO:0000313" key="11">
    <source>
        <dbReference type="Proteomes" id="UP000563094"/>
    </source>
</evidence>
<evidence type="ECO:0000256" key="5">
    <source>
        <dbReference type="ARBA" id="ARBA00022842"/>
    </source>
</evidence>
<dbReference type="Gene3D" id="3.90.550.10">
    <property type="entry name" value="Spore Coat Polysaccharide Biosynthesis Protein SpsA, Chain A"/>
    <property type="match status" value="1"/>
</dbReference>
<comment type="domain">
    <text evidence="8">The N-terminal domain determines nucleotide recognition and specific binding, while the C-terminal domain determines the specific binding to the target protein.</text>
</comment>
<comment type="function">
    <text evidence="8">Transfers a GMP moiety from GTP to Mo-molybdopterin (Mo-MPT) cofactor (Moco or molybdenum cofactor) to form Mo-molybdopterin guanine dinucleotide (Mo-MGD) cofactor.</text>
</comment>
<dbReference type="Pfam" id="PF12804">
    <property type="entry name" value="NTP_transf_3"/>
    <property type="match status" value="1"/>
</dbReference>
<evidence type="ECO:0000256" key="8">
    <source>
        <dbReference type="HAMAP-Rule" id="MF_00316"/>
    </source>
</evidence>
<dbReference type="InterPro" id="IPR025877">
    <property type="entry name" value="MobA-like_NTP_Trfase"/>
</dbReference>
<evidence type="ECO:0000256" key="2">
    <source>
        <dbReference type="ARBA" id="ARBA00022679"/>
    </source>
</evidence>
<dbReference type="AlphaFoldDB" id="A0A839GF85"/>
<comment type="catalytic activity">
    <reaction evidence="8">
        <text>Mo-molybdopterin + GTP + H(+) = Mo-molybdopterin guanine dinucleotide + diphosphate</text>
        <dbReference type="Rhea" id="RHEA:34243"/>
        <dbReference type="ChEBI" id="CHEBI:15378"/>
        <dbReference type="ChEBI" id="CHEBI:33019"/>
        <dbReference type="ChEBI" id="CHEBI:37565"/>
        <dbReference type="ChEBI" id="CHEBI:71302"/>
        <dbReference type="ChEBI" id="CHEBI:71310"/>
        <dbReference type="EC" id="2.7.7.77"/>
    </reaction>
</comment>
<feature type="binding site" evidence="8">
    <location>
        <position position="288"/>
    </location>
    <ligand>
        <name>GTP</name>
        <dbReference type="ChEBI" id="CHEBI:37565"/>
    </ligand>
</feature>
<dbReference type="PANTHER" id="PTHR19136">
    <property type="entry name" value="MOLYBDENUM COFACTOR GUANYLYLTRANSFERASE"/>
    <property type="match status" value="1"/>
</dbReference>
<comment type="caution">
    <text evidence="10">The sequence shown here is derived from an EMBL/GenBank/DDBJ whole genome shotgun (WGS) entry which is preliminary data.</text>
</comment>
<name>A0A839GF85_9BACT</name>
<dbReference type="HAMAP" id="MF_00316">
    <property type="entry name" value="MobA"/>
    <property type="match status" value="1"/>
</dbReference>
<dbReference type="Proteomes" id="UP000563094">
    <property type="component" value="Unassembled WGS sequence"/>
</dbReference>
<dbReference type="InterPro" id="IPR013482">
    <property type="entry name" value="Molybde_CF_guanTrfase"/>
</dbReference>
<keyword evidence="3 8" id="KW-0479">Metal-binding</keyword>
<dbReference type="EMBL" id="JACJIQ010000006">
    <property type="protein sequence ID" value="MBA9077170.1"/>
    <property type="molecule type" value="Genomic_DNA"/>
</dbReference>
<keyword evidence="1 8" id="KW-0963">Cytoplasm</keyword>
<evidence type="ECO:0000256" key="7">
    <source>
        <dbReference type="ARBA" id="ARBA00023150"/>
    </source>
</evidence>
<dbReference type="CDD" id="cd02503">
    <property type="entry name" value="MobA"/>
    <property type="match status" value="1"/>
</dbReference>
<keyword evidence="7 8" id="KW-0501">Molybdenum cofactor biosynthesis</keyword>
<organism evidence="10 11">
    <name type="scientific">Rufibacter quisquiliarum</name>
    <dbReference type="NCBI Taxonomy" id="1549639"/>
    <lineage>
        <taxon>Bacteria</taxon>
        <taxon>Pseudomonadati</taxon>
        <taxon>Bacteroidota</taxon>
        <taxon>Cytophagia</taxon>
        <taxon>Cytophagales</taxon>
        <taxon>Hymenobacteraceae</taxon>
        <taxon>Rufibacter</taxon>
    </lineage>
</organism>
<feature type="binding site" evidence="8">
    <location>
        <position position="259"/>
    </location>
    <ligand>
        <name>GTP</name>
        <dbReference type="ChEBI" id="CHEBI:37565"/>
    </ligand>
</feature>
<dbReference type="InterPro" id="IPR029044">
    <property type="entry name" value="Nucleotide-diphossugar_trans"/>
</dbReference>
<proteinExistence type="inferred from homology"/>
<protein>
    <recommendedName>
        <fullName evidence="8">Probable molybdenum cofactor guanylyltransferase</fullName>
        <shortName evidence="8">MoCo guanylyltransferase</shortName>
        <ecNumber evidence="8">2.7.7.77</ecNumber>
    </recommendedName>
    <alternativeName>
        <fullName evidence="8">GTP:molybdopterin guanylyltransferase</fullName>
    </alternativeName>
    <alternativeName>
        <fullName evidence="8">Mo-MPT guanylyltransferase</fullName>
    </alternativeName>
    <alternativeName>
        <fullName evidence="8">Molybdopterin guanylyltransferase</fullName>
    </alternativeName>
    <alternativeName>
        <fullName evidence="8">Molybdopterin-guanine dinucleotide synthase</fullName>
        <shortName evidence="8">MGD synthase</shortName>
    </alternativeName>
</protein>
<gene>
    <name evidence="8" type="primary">mobA</name>
    <name evidence="10" type="ORF">FHS90_001881</name>
</gene>
<comment type="cofactor">
    <cofactor evidence="8">
        <name>Mg(2+)</name>
        <dbReference type="ChEBI" id="CHEBI:18420"/>
    </cofactor>
</comment>
<dbReference type="GO" id="GO:0061603">
    <property type="term" value="F:molybdenum cofactor guanylyltransferase activity"/>
    <property type="evidence" value="ECO:0007669"/>
    <property type="project" value="UniProtKB-EC"/>
</dbReference>
<feature type="binding site" evidence="8">
    <location>
        <position position="288"/>
    </location>
    <ligand>
        <name>Mg(2+)</name>
        <dbReference type="ChEBI" id="CHEBI:18420"/>
    </ligand>
</feature>
<evidence type="ECO:0000313" key="10">
    <source>
        <dbReference type="EMBL" id="MBA9077170.1"/>
    </source>
</evidence>
<dbReference type="PANTHER" id="PTHR19136:SF81">
    <property type="entry name" value="MOLYBDENUM COFACTOR GUANYLYLTRANSFERASE"/>
    <property type="match status" value="1"/>
</dbReference>
<feature type="binding site" evidence="8">
    <location>
        <begin position="201"/>
        <end position="203"/>
    </location>
    <ligand>
        <name>GTP</name>
        <dbReference type="ChEBI" id="CHEBI:37565"/>
    </ligand>
</feature>
<dbReference type="EC" id="2.7.7.77" evidence="8"/>
<dbReference type="SUPFAM" id="SSF53448">
    <property type="entry name" value="Nucleotide-diphospho-sugar transferases"/>
    <property type="match status" value="1"/>
</dbReference>
<comment type="caution">
    <text evidence="8">Lacks conserved residue(s) required for the propagation of feature annotation.</text>
</comment>
<keyword evidence="6 8" id="KW-0342">GTP-binding</keyword>
<dbReference type="RefSeq" id="WP_182512783.1">
    <property type="nucleotide sequence ID" value="NZ_JACJIQ010000006.1"/>
</dbReference>
<sequence length="386" mass="43475">MTSPEHKKHAAINRPNYGNFGRAEWAIVGTNCGAIKDLAGQIIAALSPKVKCAYVDAQHTHGEEQAQLPGRLASGAVAEYTDQITHHQFTLNRPLNPFQFRQWFSEMDLVLVNGNHQQAKAQVVVVDPAKEASLQKRLSQLTHVQLFLLAEGAEEIFPFLQEVLPAWQEIPVYRLQETEKIVSFFQHQLWQAAPVLNGLVLAGGRSVRMGQDKGALQWHGKEQRYHLAEMMQEFCAEVFISCRAEQQPELAAQYPTLPDTFLDLGPYGAILSAFREQPEAAWLVVACDLPLVDQRTLWQLVQERNPSAVATAFENPQNRFPEPLITIWEPKSYLQLLAFLAQGYTCPRKVLINSAIHLLQPGQPEALLNVNTPQEQERARQLLAQR</sequence>
<feature type="domain" description="MobA-like NTP transferase" evidence="9">
    <location>
        <begin position="198"/>
        <end position="341"/>
    </location>
</feature>
<dbReference type="GO" id="GO:0006777">
    <property type="term" value="P:Mo-molybdopterin cofactor biosynthetic process"/>
    <property type="evidence" value="ECO:0007669"/>
    <property type="project" value="UniProtKB-KW"/>
</dbReference>
<evidence type="ECO:0000256" key="1">
    <source>
        <dbReference type="ARBA" id="ARBA00022490"/>
    </source>
</evidence>
<evidence type="ECO:0000256" key="4">
    <source>
        <dbReference type="ARBA" id="ARBA00022741"/>
    </source>
</evidence>
<keyword evidence="11" id="KW-1185">Reference proteome</keyword>
<reference evidence="10 11" key="1">
    <citation type="submission" date="2020-08" db="EMBL/GenBank/DDBJ databases">
        <title>Genomic Encyclopedia of Type Strains, Phase IV (KMG-IV): sequencing the most valuable type-strain genomes for metagenomic binning, comparative biology and taxonomic classification.</title>
        <authorList>
            <person name="Goeker M."/>
        </authorList>
    </citation>
    <scope>NUCLEOTIDE SEQUENCE [LARGE SCALE GENOMIC DNA]</scope>
    <source>
        <strain evidence="10 11">DSM 29854</strain>
    </source>
</reference>
<feature type="binding site" evidence="8">
    <location>
        <position position="213"/>
    </location>
    <ligand>
        <name>GTP</name>
        <dbReference type="ChEBI" id="CHEBI:37565"/>
    </ligand>
</feature>
<dbReference type="GO" id="GO:0005525">
    <property type="term" value="F:GTP binding"/>
    <property type="evidence" value="ECO:0007669"/>
    <property type="project" value="UniProtKB-UniRule"/>
</dbReference>
<keyword evidence="2 8" id="KW-0808">Transferase</keyword>